<dbReference type="EMBL" id="JANBPW010000002">
    <property type="protein sequence ID" value="KAJ1951601.1"/>
    <property type="molecule type" value="Genomic_DNA"/>
</dbReference>
<comment type="caution">
    <text evidence="1">The sequence shown here is derived from an EMBL/GenBank/DDBJ whole genome shotgun (WGS) entry which is preliminary data.</text>
</comment>
<organism evidence="1 2">
    <name type="scientific">Linderina macrospora</name>
    <dbReference type="NCBI Taxonomy" id="4868"/>
    <lineage>
        <taxon>Eukaryota</taxon>
        <taxon>Fungi</taxon>
        <taxon>Fungi incertae sedis</taxon>
        <taxon>Zoopagomycota</taxon>
        <taxon>Kickxellomycotina</taxon>
        <taxon>Kickxellomycetes</taxon>
        <taxon>Kickxellales</taxon>
        <taxon>Kickxellaceae</taxon>
        <taxon>Linderina</taxon>
    </lineage>
</organism>
<reference evidence="1" key="1">
    <citation type="submission" date="2022-07" db="EMBL/GenBank/DDBJ databases">
        <title>Phylogenomic reconstructions and comparative analyses of Kickxellomycotina fungi.</title>
        <authorList>
            <person name="Reynolds N.K."/>
            <person name="Stajich J.E."/>
            <person name="Barry K."/>
            <person name="Grigoriev I.V."/>
            <person name="Crous P."/>
            <person name="Smith M.E."/>
        </authorList>
    </citation>
    <scope>NUCLEOTIDE SEQUENCE</scope>
    <source>
        <strain evidence="1">NRRL 5244</strain>
    </source>
</reference>
<proteinExistence type="predicted"/>
<gene>
    <name evidence="1" type="ORF">FBU59_000005</name>
</gene>
<keyword evidence="2" id="KW-1185">Reference proteome</keyword>
<sequence>MSRSHMPHPTRSLYQLPEASRSTECLATVAEEADDEESDATENTEDTEDRCIALNAYLQQAFRDTIDHEHIIYDERYETEVYETDDTGTSTAEDSDNCYDDGNSQKMAAAKVPERPTSELHTMDICRDILRNRMDYVGDEDDCKYWPLVQRLISYAEDTCIPTRRSLASILPKLFHSKPSDSPADIAMFWVKRLARQQDYPPALYTIGCWYTDGWLCVKPNVKLATQYLCRAATLEHAPATLKLASLFESQDEVIKSRLFYMRAAQLLDPVAMIRLAVAYLEGELGVVPNSRMAIKYLKEATDHATADCPYGAYLLARVHLGESLGDLPLDRYVPYSPHAARKLLRKAASLGCRPAMRRLSGLYETGEHETKVDYSKALELFCDSRQMPAPQCCCNATLCAIQRAADDLEGRMYK</sequence>
<evidence type="ECO:0000313" key="2">
    <source>
        <dbReference type="Proteomes" id="UP001150603"/>
    </source>
</evidence>
<accession>A0ACC1JHV6</accession>
<name>A0ACC1JHV6_9FUNG</name>
<dbReference type="Proteomes" id="UP001150603">
    <property type="component" value="Unassembled WGS sequence"/>
</dbReference>
<evidence type="ECO:0000313" key="1">
    <source>
        <dbReference type="EMBL" id="KAJ1951601.1"/>
    </source>
</evidence>
<protein>
    <submittedName>
        <fullName evidence="1">Uncharacterized protein</fullName>
    </submittedName>
</protein>